<gene>
    <name evidence="2" type="ORF">TJEJU_3494</name>
</gene>
<dbReference type="AlphaFoldDB" id="A0A238UEY0"/>
<evidence type="ECO:0008006" key="4">
    <source>
        <dbReference type="Google" id="ProtNLM"/>
    </source>
</evidence>
<accession>A0A238UEY0</accession>
<protein>
    <recommendedName>
        <fullName evidence="4">Outer membrane protein beta-barrel domain-containing protein</fullName>
    </recommendedName>
</protein>
<organism evidence="2 3">
    <name type="scientific">Tenacibaculum jejuense</name>
    <dbReference type="NCBI Taxonomy" id="584609"/>
    <lineage>
        <taxon>Bacteria</taxon>
        <taxon>Pseudomonadati</taxon>
        <taxon>Bacteroidota</taxon>
        <taxon>Flavobacteriia</taxon>
        <taxon>Flavobacteriales</taxon>
        <taxon>Flavobacteriaceae</taxon>
        <taxon>Tenacibaculum</taxon>
    </lineage>
</organism>
<sequence>MKMINKLTIILHLIVFLNITAQENSTQPKKNKKNSIWYVDLSLGLAEGESGGLMEGIAFNYQYKKNLFTLKAAENSSYNEHFFFYPLFFSKVKSHLEYSLLYGRRHVYNSFSFSYSAGVSHVKLKKNINSSNYNVQNSFGVPLEFNVRWFKGEKTRFRILDIIPVGKPTSFGVSTGFKLVANISKFPYIGLGLTLGLGKHKIYN</sequence>
<evidence type="ECO:0000313" key="2">
    <source>
        <dbReference type="EMBL" id="SNR17138.1"/>
    </source>
</evidence>
<keyword evidence="1" id="KW-0732">Signal</keyword>
<dbReference type="Proteomes" id="UP000215214">
    <property type="component" value="Chromosome TJEJU"/>
</dbReference>
<dbReference type="RefSeq" id="WP_095074137.1">
    <property type="nucleotide sequence ID" value="NZ_LT899436.1"/>
</dbReference>
<feature type="chain" id="PRO_5012398794" description="Outer membrane protein beta-barrel domain-containing protein" evidence="1">
    <location>
        <begin position="22"/>
        <end position="204"/>
    </location>
</feature>
<reference evidence="2 3" key="1">
    <citation type="submission" date="2017-07" db="EMBL/GenBank/DDBJ databases">
        <authorList>
            <person name="Sun Z.S."/>
            <person name="Albrecht U."/>
            <person name="Echele G."/>
            <person name="Lee C.C."/>
        </authorList>
    </citation>
    <scope>NUCLEOTIDE SEQUENCE [LARGE SCALE GENOMIC DNA]</scope>
    <source>
        <strain evidence="3">type strain: KCTC 22618</strain>
    </source>
</reference>
<evidence type="ECO:0000256" key="1">
    <source>
        <dbReference type="SAM" id="SignalP"/>
    </source>
</evidence>
<keyword evidence="3" id="KW-1185">Reference proteome</keyword>
<dbReference type="OrthoDB" id="796858at2"/>
<dbReference type="EMBL" id="LT899436">
    <property type="protein sequence ID" value="SNR17138.1"/>
    <property type="molecule type" value="Genomic_DNA"/>
</dbReference>
<name>A0A238UEY0_9FLAO</name>
<dbReference type="KEGG" id="tje:TJEJU_3494"/>
<evidence type="ECO:0000313" key="3">
    <source>
        <dbReference type="Proteomes" id="UP000215214"/>
    </source>
</evidence>
<proteinExistence type="predicted"/>
<feature type="signal peptide" evidence="1">
    <location>
        <begin position="1"/>
        <end position="21"/>
    </location>
</feature>